<keyword evidence="2" id="KW-0804">Transcription</keyword>
<evidence type="ECO:0000313" key="5">
    <source>
        <dbReference type="Proteomes" id="UP000238196"/>
    </source>
</evidence>
<dbReference type="InterPro" id="IPR052158">
    <property type="entry name" value="INH-QAR"/>
</dbReference>
<dbReference type="PROSITE" id="PS01124">
    <property type="entry name" value="HTH_ARAC_FAMILY_2"/>
    <property type="match status" value="1"/>
</dbReference>
<name>A0A2S5KWA0_9PROT</name>
<dbReference type="EMBL" id="PRLP01000012">
    <property type="protein sequence ID" value="PPC78789.1"/>
    <property type="molecule type" value="Genomic_DNA"/>
</dbReference>
<dbReference type="PANTHER" id="PTHR43130">
    <property type="entry name" value="ARAC-FAMILY TRANSCRIPTIONAL REGULATOR"/>
    <property type="match status" value="1"/>
</dbReference>
<evidence type="ECO:0000256" key="1">
    <source>
        <dbReference type="ARBA" id="ARBA00023015"/>
    </source>
</evidence>
<keyword evidence="1" id="KW-0805">Transcription regulation</keyword>
<evidence type="ECO:0000256" key="2">
    <source>
        <dbReference type="ARBA" id="ARBA00023163"/>
    </source>
</evidence>
<sequence>MLAFADCQSLDVVGPMQVFASANAEAGQPLYALQIVGLEAGPVLTNAGIQLLADTALSDLHQHLPDTLLVAGGFGVHAQADNAALLNELRQLSTQVRRIGSVCTGAFLLAAAGVSTGKRVVTHWRHCDQLRQRYPSLQVEEDAIYVRDGRLCSSAGVTAGIDLALALLEEDHGAALANAVARELVVFMKRPGGQSQFSEHLQPQPESQQGVLGRAVACIQQHCADGLTVEQLAERVEVTPRHLHRLFHAQLGVSPARYIERIRVERARRLLSASDTGLQPLALQCGFTSAEHLRRTFVRHMGISPSEYRQRFPQFVAAS</sequence>
<dbReference type="SMART" id="SM00342">
    <property type="entry name" value="HTH_ARAC"/>
    <property type="match status" value="1"/>
</dbReference>
<dbReference type="InterPro" id="IPR009057">
    <property type="entry name" value="Homeodomain-like_sf"/>
</dbReference>
<dbReference type="Gene3D" id="3.40.50.880">
    <property type="match status" value="1"/>
</dbReference>
<dbReference type="OrthoDB" id="5293753at2"/>
<comment type="caution">
    <text evidence="4">The sequence shown here is derived from an EMBL/GenBank/DDBJ whole genome shotgun (WGS) entry which is preliminary data.</text>
</comment>
<dbReference type="GO" id="GO:0003700">
    <property type="term" value="F:DNA-binding transcription factor activity"/>
    <property type="evidence" value="ECO:0007669"/>
    <property type="project" value="InterPro"/>
</dbReference>
<dbReference type="Pfam" id="PF01965">
    <property type="entry name" value="DJ-1_PfpI"/>
    <property type="match status" value="1"/>
</dbReference>
<evidence type="ECO:0000259" key="3">
    <source>
        <dbReference type="PROSITE" id="PS01124"/>
    </source>
</evidence>
<protein>
    <submittedName>
        <fullName evidence="4">AraC family transcriptional regulator</fullName>
    </submittedName>
</protein>
<dbReference type="Proteomes" id="UP000238196">
    <property type="component" value="Unassembled WGS sequence"/>
</dbReference>
<dbReference type="InterPro" id="IPR002818">
    <property type="entry name" value="DJ-1/PfpI"/>
</dbReference>
<dbReference type="InterPro" id="IPR018060">
    <property type="entry name" value="HTH_AraC"/>
</dbReference>
<dbReference type="PANTHER" id="PTHR43130:SF3">
    <property type="entry name" value="HTH-TYPE TRANSCRIPTIONAL REGULATOR RV1931C"/>
    <property type="match status" value="1"/>
</dbReference>
<evidence type="ECO:0000313" key="4">
    <source>
        <dbReference type="EMBL" id="PPC78789.1"/>
    </source>
</evidence>
<dbReference type="SUPFAM" id="SSF52317">
    <property type="entry name" value="Class I glutamine amidotransferase-like"/>
    <property type="match status" value="1"/>
</dbReference>
<organism evidence="4 5">
    <name type="scientific">Proteobacteria bacterium 228</name>
    <dbReference type="NCBI Taxonomy" id="2083153"/>
    <lineage>
        <taxon>Bacteria</taxon>
        <taxon>Pseudomonadati</taxon>
        <taxon>Pseudomonadota</taxon>
    </lineage>
</organism>
<dbReference type="InterPro" id="IPR029062">
    <property type="entry name" value="Class_I_gatase-like"/>
</dbReference>
<dbReference type="Gene3D" id="1.10.10.60">
    <property type="entry name" value="Homeodomain-like"/>
    <property type="match status" value="1"/>
</dbReference>
<accession>A0A2S5KWA0</accession>
<gene>
    <name evidence="4" type="ORF">C4K68_04340</name>
</gene>
<reference evidence="4 5" key="1">
    <citation type="submission" date="2018-02" db="EMBL/GenBank/DDBJ databases">
        <title>novel marine gammaproteobacteria from coastal saline agro ecosystem.</title>
        <authorList>
            <person name="Krishnan R."/>
            <person name="Ramesh Kumar N."/>
        </authorList>
    </citation>
    <scope>NUCLEOTIDE SEQUENCE [LARGE SCALE GENOMIC DNA]</scope>
    <source>
        <strain evidence="4 5">228</strain>
    </source>
</reference>
<dbReference type="Pfam" id="PF12833">
    <property type="entry name" value="HTH_18"/>
    <property type="match status" value="1"/>
</dbReference>
<dbReference type="GO" id="GO:0043565">
    <property type="term" value="F:sequence-specific DNA binding"/>
    <property type="evidence" value="ECO:0007669"/>
    <property type="project" value="InterPro"/>
</dbReference>
<dbReference type="SUPFAM" id="SSF46689">
    <property type="entry name" value="Homeodomain-like"/>
    <property type="match status" value="2"/>
</dbReference>
<feature type="domain" description="HTH araC/xylS-type" evidence="3">
    <location>
        <begin position="213"/>
        <end position="311"/>
    </location>
</feature>
<dbReference type="CDD" id="cd03137">
    <property type="entry name" value="GATase1_AraC_1"/>
    <property type="match status" value="1"/>
</dbReference>
<proteinExistence type="predicted"/>
<dbReference type="AlphaFoldDB" id="A0A2S5KWA0"/>